<evidence type="ECO:0000256" key="1">
    <source>
        <dbReference type="SAM" id="Phobius"/>
    </source>
</evidence>
<keyword evidence="1" id="KW-0812">Transmembrane</keyword>
<gene>
    <name evidence="2" type="ORF">G6045_39535</name>
</gene>
<comment type="caution">
    <text evidence="2">The sequence shown here is derived from an EMBL/GenBank/DDBJ whole genome shotgun (WGS) entry which is preliminary data.</text>
</comment>
<reference evidence="2 3" key="1">
    <citation type="submission" date="2020-02" db="EMBL/GenBank/DDBJ databases">
        <title>Whole-genome analyses of novel actinobacteria.</title>
        <authorList>
            <person name="Sahin N."/>
            <person name="Tokatli A."/>
        </authorList>
    </citation>
    <scope>NUCLEOTIDE SEQUENCE [LARGE SCALE GENOMIC DNA]</scope>
    <source>
        <strain evidence="2 3">YC504</strain>
    </source>
</reference>
<sequence>MSTVDWSRALAGLPLGLLLVPLLLHPLALLTVRLVRRRPLPPPRSRRRARAELDALLGEFAARGGTPSRAQGPPAP</sequence>
<accession>A0A6G4XY60</accession>
<name>A0A6G4XY60_9ACTN</name>
<dbReference type="AlphaFoldDB" id="A0A6G4XY60"/>
<keyword evidence="1" id="KW-0472">Membrane</keyword>
<dbReference type="EMBL" id="JAAKZW010000383">
    <property type="protein sequence ID" value="NGO81700.1"/>
    <property type="molecule type" value="Genomic_DNA"/>
</dbReference>
<evidence type="ECO:0000313" key="3">
    <source>
        <dbReference type="Proteomes" id="UP000481109"/>
    </source>
</evidence>
<keyword evidence="3" id="KW-1185">Reference proteome</keyword>
<evidence type="ECO:0000313" key="2">
    <source>
        <dbReference type="EMBL" id="NGO81700.1"/>
    </source>
</evidence>
<keyword evidence="1" id="KW-1133">Transmembrane helix</keyword>
<proteinExistence type="predicted"/>
<dbReference type="Proteomes" id="UP000481109">
    <property type="component" value="Unassembled WGS sequence"/>
</dbReference>
<dbReference type="RefSeq" id="WP_165337081.1">
    <property type="nucleotide sequence ID" value="NZ_JAAKZW010000383.1"/>
</dbReference>
<organism evidence="2 3">
    <name type="scientific">Streptomyces mesophilus</name>
    <dbReference type="NCBI Taxonomy" id="1775132"/>
    <lineage>
        <taxon>Bacteria</taxon>
        <taxon>Bacillati</taxon>
        <taxon>Actinomycetota</taxon>
        <taxon>Actinomycetes</taxon>
        <taxon>Kitasatosporales</taxon>
        <taxon>Streptomycetaceae</taxon>
        <taxon>Streptomyces</taxon>
    </lineage>
</organism>
<protein>
    <submittedName>
        <fullName evidence="2">Uncharacterized protein</fullName>
    </submittedName>
</protein>
<feature type="transmembrane region" description="Helical" evidence="1">
    <location>
        <begin position="12"/>
        <end position="35"/>
    </location>
</feature>